<dbReference type="Proteomes" id="UP001160148">
    <property type="component" value="Unassembled WGS sequence"/>
</dbReference>
<organism evidence="2 3">
    <name type="scientific">Macrosiphum euphorbiae</name>
    <name type="common">potato aphid</name>
    <dbReference type="NCBI Taxonomy" id="13131"/>
    <lineage>
        <taxon>Eukaryota</taxon>
        <taxon>Metazoa</taxon>
        <taxon>Ecdysozoa</taxon>
        <taxon>Arthropoda</taxon>
        <taxon>Hexapoda</taxon>
        <taxon>Insecta</taxon>
        <taxon>Pterygota</taxon>
        <taxon>Neoptera</taxon>
        <taxon>Paraneoptera</taxon>
        <taxon>Hemiptera</taxon>
        <taxon>Sternorrhyncha</taxon>
        <taxon>Aphidomorpha</taxon>
        <taxon>Aphidoidea</taxon>
        <taxon>Aphididae</taxon>
        <taxon>Macrosiphini</taxon>
        <taxon>Macrosiphum</taxon>
    </lineage>
</organism>
<evidence type="ECO:0000313" key="3">
    <source>
        <dbReference type="Proteomes" id="UP001160148"/>
    </source>
</evidence>
<evidence type="ECO:0000256" key="1">
    <source>
        <dbReference type="SAM" id="MobiDB-lite"/>
    </source>
</evidence>
<proteinExistence type="predicted"/>
<dbReference type="AlphaFoldDB" id="A0AAV0W2E0"/>
<protein>
    <submittedName>
        <fullName evidence="2">Uncharacterized protein</fullName>
    </submittedName>
</protein>
<feature type="compositionally biased region" description="Low complexity" evidence="1">
    <location>
        <begin position="56"/>
        <end position="72"/>
    </location>
</feature>
<name>A0AAV0W2E0_9HEMI</name>
<accession>A0AAV0W2E0</accession>
<keyword evidence="3" id="KW-1185">Reference proteome</keyword>
<sequence>MHARLRTTTNLGRPTASCPVRRLRLKLGLGAGSQNADGARGMWRRRRRVKVRRNSLVRPSRSSDSSSDPVASENPCTPPNPYRPARSNGGATVYPSRCRDNTC</sequence>
<feature type="region of interest" description="Disordered" evidence="1">
    <location>
        <begin position="30"/>
        <end position="103"/>
    </location>
</feature>
<dbReference type="EMBL" id="CARXXK010000001">
    <property type="protein sequence ID" value="CAI6349963.1"/>
    <property type="molecule type" value="Genomic_DNA"/>
</dbReference>
<gene>
    <name evidence="2" type="ORF">MEUPH1_LOCUS6473</name>
</gene>
<comment type="caution">
    <text evidence="2">The sequence shown here is derived from an EMBL/GenBank/DDBJ whole genome shotgun (WGS) entry which is preliminary data.</text>
</comment>
<evidence type="ECO:0000313" key="2">
    <source>
        <dbReference type="EMBL" id="CAI6349963.1"/>
    </source>
</evidence>
<reference evidence="2 3" key="1">
    <citation type="submission" date="2023-01" db="EMBL/GenBank/DDBJ databases">
        <authorList>
            <person name="Whitehead M."/>
        </authorList>
    </citation>
    <scope>NUCLEOTIDE SEQUENCE [LARGE SCALE GENOMIC DNA]</scope>
</reference>
<feature type="compositionally biased region" description="Basic residues" evidence="1">
    <location>
        <begin position="42"/>
        <end position="55"/>
    </location>
</feature>